<evidence type="ECO:0000313" key="2">
    <source>
        <dbReference type="Proteomes" id="UP001594351"/>
    </source>
</evidence>
<comment type="caution">
    <text evidence="1">The sequence shown here is derived from an EMBL/GenBank/DDBJ whole genome shotgun (WGS) entry which is preliminary data.</text>
</comment>
<keyword evidence="2" id="KW-1185">Reference proteome</keyword>
<organism evidence="1 2">
    <name type="scientific">candidate division CSSED10-310 bacterium</name>
    <dbReference type="NCBI Taxonomy" id="2855610"/>
    <lineage>
        <taxon>Bacteria</taxon>
        <taxon>Bacteria division CSSED10-310</taxon>
    </lineage>
</organism>
<gene>
    <name evidence="1" type="ORF">ACFL27_00800</name>
</gene>
<proteinExistence type="predicted"/>
<protein>
    <recommendedName>
        <fullName evidence="3">DUF4019 domain-containing protein</fullName>
    </recommendedName>
</protein>
<evidence type="ECO:0000313" key="1">
    <source>
        <dbReference type="EMBL" id="MFC1848719.1"/>
    </source>
</evidence>
<name>A0ABV6YR83_UNCC1</name>
<accession>A0ABV6YR83</accession>
<dbReference type="Proteomes" id="UP001594351">
    <property type="component" value="Unassembled WGS sequence"/>
</dbReference>
<sequence>MCRKLMTIILCVICLVWLVRCNFFREVSPQEELIRKAVAAIKINDWEAYAKLTITSADFIMKASKISPFKAKQSYAGSVLKPEAQAKLQAQFRKAVRGGPGICNFKQGEFHTITGPVSRGNFPLPDGGYVPFTAYQVTLKIKGQVHEDASLDPTFIIVQWGSQYRIFDLLFKQPEPEY</sequence>
<reference evidence="1 2" key="1">
    <citation type="submission" date="2024-09" db="EMBL/GenBank/DDBJ databases">
        <title>Laminarin stimulates single cell rates of sulfate reduction while oxygen inhibits transcriptomic activity in coastal marine sediment.</title>
        <authorList>
            <person name="Lindsay M."/>
            <person name="Orcutt B."/>
            <person name="Emerson D."/>
            <person name="Stepanauskas R."/>
            <person name="D'Angelo T."/>
        </authorList>
    </citation>
    <scope>NUCLEOTIDE SEQUENCE [LARGE SCALE GENOMIC DNA]</scope>
    <source>
        <strain evidence="1">SAG AM-311-K15</strain>
    </source>
</reference>
<dbReference type="EMBL" id="JBHPBY010000005">
    <property type="protein sequence ID" value="MFC1848719.1"/>
    <property type="molecule type" value="Genomic_DNA"/>
</dbReference>
<evidence type="ECO:0008006" key="3">
    <source>
        <dbReference type="Google" id="ProtNLM"/>
    </source>
</evidence>